<dbReference type="Pfam" id="PF02739">
    <property type="entry name" value="5_3_exonuc_N"/>
    <property type="match status" value="1"/>
</dbReference>
<dbReference type="CDD" id="cd09859">
    <property type="entry name" value="PIN_53EXO"/>
    <property type="match status" value="1"/>
</dbReference>
<dbReference type="GO" id="GO:0003677">
    <property type="term" value="F:DNA binding"/>
    <property type="evidence" value="ECO:0007669"/>
    <property type="project" value="UniProtKB-KW"/>
</dbReference>
<dbReference type="Gene3D" id="1.10.150.20">
    <property type="entry name" value="5' to 3' exonuclease, C-terminal subdomain"/>
    <property type="match status" value="1"/>
</dbReference>
<dbReference type="InterPro" id="IPR020046">
    <property type="entry name" value="5-3_exonucl_a-hlix_arch_N"/>
</dbReference>
<evidence type="ECO:0000259" key="6">
    <source>
        <dbReference type="SMART" id="SM00475"/>
    </source>
</evidence>
<evidence type="ECO:0000256" key="3">
    <source>
        <dbReference type="ARBA" id="ARBA00023125"/>
    </source>
</evidence>
<evidence type="ECO:0000256" key="1">
    <source>
        <dbReference type="ARBA" id="ARBA00022722"/>
    </source>
</evidence>
<keyword evidence="3" id="KW-0238">DNA-binding</keyword>
<evidence type="ECO:0000313" key="8">
    <source>
        <dbReference type="Proteomes" id="UP001237207"/>
    </source>
</evidence>
<keyword evidence="8" id="KW-1185">Reference proteome</keyword>
<dbReference type="FunFam" id="1.10.150.20:FF:000003">
    <property type="entry name" value="DNA polymerase I"/>
    <property type="match status" value="1"/>
</dbReference>
<keyword evidence="2" id="KW-0378">Hydrolase</keyword>
<evidence type="ECO:0000313" key="7">
    <source>
        <dbReference type="EMBL" id="MDQ0213628.1"/>
    </source>
</evidence>
<dbReference type="InterPro" id="IPR036279">
    <property type="entry name" value="5-3_exonuclease_C_sf"/>
</dbReference>
<dbReference type="SMART" id="SM00279">
    <property type="entry name" value="HhH2"/>
    <property type="match status" value="1"/>
</dbReference>
<gene>
    <name evidence="7" type="ORF">J2S13_000022</name>
</gene>
<reference evidence="7" key="1">
    <citation type="submission" date="2023-07" db="EMBL/GenBank/DDBJ databases">
        <title>Genomic Encyclopedia of Type Strains, Phase IV (KMG-IV): sequencing the most valuable type-strain genomes for metagenomic binning, comparative biology and taxonomic classification.</title>
        <authorList>
            <person name="Goeker M."/>
        </authorList>
    </citation>
    <scope>NUCLEOTIDE SEQUENCE</scope>
    <source>
        <strain evidence="7">DSM 23947</strain>
    </source>
</reference>
<sequence length="299" mass="34032">MRKQHLLLVDGMALLFRAFFATSVTGQYMVNSKGVPTNAVQGFMKHLLLAVRKTTPTHVAVCWDMGNHTFRNEIYPSYKGNREAPPVELIPQFDLAKEVSEAFALPNIGVVGYEADDCIGTISNIEKKDRKVTILSGDHDLLQLLDDQIDVMLLKKGYGNYQFQTIQSFYDEFKITPRQFIDVKALMGDASDGYPGVKGIGEKTALKLIHQYHSIEGILDNIQHLTPSQRKKIEQDLDMLHLSRRLAEIHREVPLKWNIDEAIIKGLSSEAIHIVESLELKSVRRMLMEMERQEEIKRA</sequence>
<dbReference type="EMBL" id="JAUSUC010000001">
    <property type="protein sequence ID" value="MDQ0213628.1"/>
    <property type="molecule type" value="Genomic_DNA"/>
</dbReference>
<dbReference type="Gene3D" id="3.40.50.1010">
    <property type="entry name" value="5'-nuclease"/>
    <property type="match status" value="1"/>
</dbReference>
<dbReference type="SUPFAM" id="SSF88723">
    <property type="entry name" value="PIN domain-like"/>
    <property type="match status" value="1"/>
</dbReference>
<evidence type="ECO:0000256" key="5">
    <source>
        <dbReference type="ARBA" id="ARBA00050026"/>
    </source>
</evidence>
<comment type="function">
    <text evidence="4">5'-3' exonuclease acting preferentially on double-stranded DNA.</text>
</comment>
<evidence type="ECO:0000256" key="4">
    <source>
        <dbReference type="ARBA" id="ARBA00049957"/>
    </source>
</evidence>
<dbReference type="SMART" id="SM00475">
    <property type="entry name" value="53EXOc"/>
    <property type="match status" value="1"/>
</dbReference>
<dbReference type="GO" id="GO:0033567">
    <property type="term" value="P:DNA replication, Okazaki fragment processing"/>
    <property type="evidence" value="ECO:0007669"/>
    <property type="project" value="InterPro"/>
</dbReference>
<dbReference type="Proteomes" id="UP001237207">
    <property type="component" value="Unassembled WGS sequence"/>
</dbReference>
<name>A0AAJ1WHS6_9BACI</name>
<dbReference type="RefSeq" id="WP_307255616.1">
    <property type="nucleotide sequence ID" value="NZ_JAUSUC010000001.1"/>
</dbReference>
<protein>
    <recommendedName>
        <fullName evidence="5">5'-3' exonuclease</fullName>
    </recommendedName>
</protein>
<dbReference type="CDD" id="cd09898">
    <property type="entry name" value="H3TH_53EXO"/>
    <property type="match status" value="1"/>
</dbReference>
<accession>A0AAJ1WHS6</accession>
<feature type="domain" description="5'-3' exonuclease" evidence="6">
    <location>
        <begin position="2"/>
        <end position="265"/>
    </location>
</feature>
<keyword evidence="7" id="KW-0269">Exonuclease</keyword>
<proteinExistence type="predicted"/>
<dbReference type="InterPro" id="IPR008918">
    <property type="entry name" value="HhH2"/>
</dbReference>
<evidence type="ECO:0000256" key="2">
    <source>
        <dbReference type="ARBA" id="ARBA00022801"/>
    </source>
</evidence>
<dbReference type="InterPro" id="IPR038969">
    <property type="entry name" value="FEN"/>
</dbReference>
<dbReference type="PANTHER" id="PTHR42646">
    <property type="entry name" value="FLAP ENDONUCLEASE XNI"/>
    <property type="match status" value="1"/>
</dbReference>
<dbReference type="GO" id="GO:0008409">
    <property type="term" value="F:5'-3' exonuclease activity"/>
    <property type="evidence" value="ECO:0007669"/>
    <property type="project" value="InterPro"/>
</dbReference>
<dbReference type="GO" id="GO:0017108">
    <property type="term" value="F:5'-flap endonuclease activity"/>
    <property type="evidence" value="ECO:0007669"/>
    <property type="project" value="InterPro"/>
</dbReference>
<organism evidence="7 8">
    <name type="scientific">Oikeobacillus pervagus</name>
    <dbReference type="NCBI Taxonomy" id="1325931"/>
    <lineage>
        <taxon>Bacteria</taxon>
        <taxon>Bacillati</taxon>
        <taxon>Bacillota</taxon>
        <taxon>Bacilli</taxon>
        <taxon>Bacillales</taxon>
        <taxon>Bacillaceae</taxon>
        <taxon>Oikeobacillus</taxon>
    </lineage>
</organism>
<dbReference type="InterPro" id="IPR020045">
    <property type="entry name" value="DNA_polI_H3TH"/>
</dbReference>
<dbReference type="SUPFAM" id="SSF47807">
    <property type="entry name" value="5' to 3' exonuclease, C-terminal subdomain"/>
    <property type="match status" value="1"/>
</dbReference>
<dbReference type="PANTHER" id="PTHR42646:SF2">
    <property type="entry name" value="5'-3' EXONUCLEASE FAMILY PROTEIN"/>
    <property type="match status" value="1"/>
</dbReference>
<dbReference type="AlphaFoldDB" id="A0AAJ1WHS6"/>
<dbReference type="Pfam" id="PF01367">
    <property type="entry name" value="5_3_exonuc"/>
    <property type="match status" value="1"/>
</dbReference>
<comment type="caution">
    <text evidence="7">The sequence shown here is derived from an EMBL/GenBank/DDBJ whole genome shotgun (WGS) entry which is preliminary data.</text>
</comment>
<keyword evidence="1" id="KW-0540">Nuclease</keyword>
<dbReference type="InterPro" id="IPR029060">
    <property type="entry name" value="PIN-like_dom_sf"/>
</dbReference>
<dbReference type="InterPro" id="IPR002421">
    <property type="entry name" value="5-3_exonuclease"/>
</dbReference>